<dbReference type="EMBL" id="VLTN01000030">
    <property type="protein sequence ID" value="KAA0150960.1"/>
    <property type="molecule type" value="Genomic_DNA"/>
</dbReference>
<evidence type="ECO:0000256" key="3">
    <source>
        <dbReference type="ARBA" id="ARBA00022753"/>
    </source>
</evidence>
<feature type="domain" description="VPS28 C-terminal" evidence="7">
    <location>
        <begin position="139"/>
        <end position="235"/>
    </location>
</feature>
<evidence type="ECO:0000256" key="1">
    <source>
        <dbReference type="ARBA" id="ARBA00004177"/>
    </source>
</evidence>
<keyword evidence="2 5" id="KW-0813">Transport</keyword>
<dbReference type="Proteomes" id="UP000324907">
    <property type="component" value="Unassembled WGS sequence"/>
</dbReference>
<sequence>MYSGSPYPASGASAHSVSSSTGAGSESSLRLDRELKLATSRADMEKERVKAEVYALLQTTDRLEALYGRGAISKDDYETHCRDLIHHFKLQEDALMRLCGMSSKEFIEKYKVDMPFGEQRLLVDKMPSTSSMETGRTAGSNIAALTCGAAFVTALDAADMDHASKEQLWDPISAVLSTINDIYTLPHDFPPKAVFQRWVKTIQDMPFDVELDADQRQQLKFDLQTSYTLLTDFLSGKRRE</sequence>
<dbReference type="GO" id="GO:0044877">
    <property type="term" value="F:protein-containing complex binding"/>
    <property type="evidence" value="ECO:0007669"/>
    <property type="project" value="TreeGrafter"/>
</dbReference>
<dbReference type="PANTHER" id="PTHR12937">
    <property type="entry name" value="VACUOLAR PROTEIN SORTING 28, ISOFORM 2 VPS28"/>
    <property type="match status" value="1"/>
</dbReference>
<feature type="region of interest" description="Disordered" evidence="6">
    <location>
        <begin position="1"/>
        <end position="30"/>
    </location>
</feature>
<keyword evidence="13" id="KW-1185">Reference proteome</keyword>
<dbReference type="OMA" id="DDYETHC"/>
<dbReference type="Proteomes" id="UP000325113">
    <property type="component" value="Unassembled WGS sequence"/>
</dbReference>
<dbReference type="Pfam" id="PF03997">
    <property type="entry name" value="VPS28"/>
    <property type="match status" value="1"/>
</dbReference>
<dbReference type="EMBL" id="VLTL01000069">
    <property type="protein sequence ID" value="KAA0163264.1"/>
    <property type="molecule type" value="Genomic_DNA"/>
</dbReference>
<evidence type="ECO:0000259" key="7">
    <source>
        <dbReference type="PROSITE" id="PS51310"/>
    </source>
</evidence>
<evidence type="ECO:0000313" key="11">
    <source>
        <dbReference type="EMBL" id="KAA0173468.1"/>
    </source>
</evidence>
<dbReference type="SUPFAM" id="SSF140427">
    <property type="entry name" value="VPS28 C-terminal domain-like"/>
    <property type="match status" value="1"/>
</dbReference>
<dbReference type="Gene3D" id="1.20.1440.200">
    <property type="match status" value="1"/>
</dbReference>
<dbReference type="Proteomes" id="UP000323011">
    <property type="component" value="Unassembled WGS sequence"/>
</dbReference>
<dbReference type="EMBL" id="VLTO01000033">
    <property type="protein sequence ID" value="KAA0173468.1"/>
    <property type="molecule type" value="Genomic_DNA"/>
</dbReference>
<evidence type="ECO:0000313" key="9">
    <source>
        <dbReference type="EMBL" id="KAA0153729.1"/>
    </source>
</evidence>
<dbReference type="InterPro" id="IPR037202">
    <property type="entry name" value="ESCRT_assembly_dom"/>
</dbReference>
<proteinExistence type="inferred from homology"/>
<comment type="similarity">
    <text evidence="5">Belongs to the VPS28 family.</text>
</comment>
<feature type="compositionally biased region" description="Low complexity" evidence="6">
    <location>
        <begin position="1"/>
        <end position="28"/>
    </location>
</feature>
<dbReference type="InterPro" id="IPR038358">
    <property type="entry name" value="VPS28_N_sf"/>
</dbReference>
<evidence type="ECO:0000313" key="15">
    <source>
        <dbReference type="Proteomes" id="UP000325113"/>
    </source>
</evidence>
<dbReference type="AlphaFoldDB" id="A0A5A8CLV5"/>
<accession>A0A5A8CLV5</accession>
<evidence type="ECO:0000313" key="13">
    <source>
        <dbReference type="Proteomes" id="UP000323011"/>
    </source>
</evidence>
<dbReference type="PANTHER" id="PTHR12937:SF0">
    <property type="entry name" value="VACUOLAR PROTEIN SORTING-ASSOCIATED PROTEIN 28 HOMOLOG"/>
    <property type="match status" value="1"/>
</dbReference>
<reference evidence="12 13" key="1">
    <citation type="submission" date="2019-07" db="EMBL/GenBank/DDBJ databases">
        <title>Genomes of Cafeteria roenbergensis.</title>
        <authorList>
            <person name="Fischer M.G."/>
            <person name="Hackl T."/>
            <person name="Roman M."/>
        </authorList>
    </citation>
    <scope>NUCLEOTIDE SEQUENCE [LARGE SCALE GENOMIC DNA]</scope>
    <source>
        <strain evidence="8 13">BVI</strain>
        <strain evidence="9 15">Cflag</strain>
        <strain evidence="11 12">E4-10P</strain>
        <strain evidence="10 14">RCC970-E3</strain>
    </source>
</reference>
<name>A0A5A8CLV5_CAFRO</name>
<dbReference type="OrthoDB" id="2671at2759"/>
<evidence type="ECO:0000313" key="8">
    <source>
        <dbReference type="EMBL" id="KAA0150960.1"/>
    </source>
</evidence>
<comment type="subcellular location">
    <subcellularLocation>
        <location evidence="1">Endosome</location>
    </subcellularLocation>
</comment>
<dbReference type="Gene3D" id="1.20.120.1130">
    <property type="match status" value="1"/>
</dbReference>
<protein>
    <recommendedName>
        <fullName evidence="7">VPS28 C-terminal domain-containing protein</fullName>
    </recommendedName>
</protein>
<dbReference type="InterPro" id="IPR017899">
    <property type="entry name" value="VPS28_C"/>
</dbReference>
<evidence type="ECO:0000256" key="5">
    <source>
        <dbReference type="PROSITE-ProRule" id="PRU00642"/>
    </source>
</evidence>
<keyword evidence="4 5" id="KW-0653">Protein transport</keyword>
<dbReference type="GO" id="GO:0000813">
    <property type="term" value="C:ESCRT I complex"/>
    <property type="evidence" value="ECO:0007669"/>
    <property type="project" value="InterPro"/>
</dbReference>
<evidence type="ECO:0000256" key="6">
    <source>
        <dbReference type="SAM" id="MobiDB-lite"/>
    </source>
</evidence>
<keyword evidence="3" id="KW-0967">Endosome</keyword>
<dbReference type="EMBL" id="VLTM01000098">
    <property type="protein sequence ID" value="KAA0153729.1"/>
    <property type="molecule type" value="Genomic_DNA"/>
</dbReference>
<dbReference type="InterPro" id="IPR007143">
    <property type="entry name" value="Vps28"/>
</dbReference>
<dbReference type="GO" id="GO:0043328">
    <property type="term" value="P:protein transport to vacuole involved in ubiquitin-dependent protein catabolic process via the multivesicular body sorting pathway"/>
    <property type="evidence" value="ECO:0007669"/>
    <property type="project" value="TreeGrafter"/>
</dbReference>
<evidence type="ECO:0000256" key="4">
    <source>
        <dbReference type="ARBA" id="ARBA00022927"/>
    </source>
</evidence>
<comment type="caution">
    <text evidence="9">The sequence shown here is derived from an EMBL/GenBank/DDBJ whole genome shotgun (WGS) entry which is preliminary data.</text>
</comment>
<evidence type="ECO:0000313" key="10">
    <source>
        <dbReference type="EMBL" id="KAA0163264.1"/>
    </source>
</evidence>
<evidence type="ECO:0000256" key="2">
    <source>
        <dbReference type="ARBA" id="ARBA00022448"/>
    </source>
</evidence>
<dbReference type="PROSITE" id="PS51310">
    <property type="entry name" value="VPS28_C"/>
    <property type="match status" value="1"/>
</dbReference>
<evidence type="ECO:0000313" key="14">
    <source>
        <dbReference type="Proteomes" id="UP000324907"/>
    </source>
</evidence>
<evidence type="ECO:0000313" key="12">
    <source>
        <dbReference type="Proteomes" id="UP000322899"/>
    </source>
</evidence>
<dbReference type="Proteomes" id="UP000322899">
    <property type="component" value="Unassembled WGS sequence"/>
</dbReference>
<dbReference type="SUPFAM" id="SSF140111">
    <property type="entry name" value="Endosomal sorting complex assembly domain"/>
    <property type="match status" value="1"/>
</dbReference>
<dbReference type="InterPro" id="IPR037206">
    <property type="entry name" value="VPS28_C_sf"/>
</dbReference>
<gene>
    <name evidence="11" type="ORF">FNF27_05108</name>
    <name evidence="10" type="ORF">FNF28_04323</name>
    <name evidence="8" type="ORF">FNF29_04850</name>
    <name evidence="9" type="ORF">FNF31_06432</name>
</gene>
<organism evidence="9 15">
    <name type="scientific">Cafeteria roenbergensis</name>
    <name type="common">Marine flagellate</name>
    <dbReference type="NCBI Taxonomy" id="33653"/>
    <lineage>
        <taxon>Eukaryota</taxon>
        <taxon>Sar</taxon>
        <taxon>Stramenopiles</taxon>
        <taxon>Bigyra</taxon>
        <taxon>Opalozoa</taxon>
        <taxon>Bicosoecida</taxon>
        <taxon>Cafeteriaceae</taxon>
        <taxon>Cafeteria</taxon>
    </lineage>
</organism>